<dbReference type="Proteomes" id="UP000000263">
    <property type="component" value="Chromosome"/>
</dbReference>
<dbReference type="AlphaFoldDB" id="A7NM99"/>
<gene>
    <name evidence="1" type="ordered locus">Rcas_2585</name>
</gene>
<organism evidence="1 2">
    <name type="scientific">Roseiflexus castenholzii (strain DSM 13941 / HLO8)</name>
    <dbReference type="NCBI Taxonomy" id="383372"/>
    <lineage>
        <taxon>Bacteria</taxon>
        <taxon>Bacillati</taxon>
        <taxon>Chloroflexota</taxon>
        <taxon>Chloroflexia</taxon>
        <taxon>Chloroflexales</taxon>
        <taxon>Roseiflexineae</taxon>
        <taxon>Roseiflexaceae</taxon>
        <taxon>Roseiflexus</taxon>
    </lineage>
</organism>
<sequence length="139" mass="15518">MFVCASLSDFAHALADAPHCFTKPSSGVRMKQRNIRQGTPHRADVARLSRRALSYILKFRSNAMSQNDNSNQVYHCPTCGSALVPDNNHLRCTAPGCPERNHSLFLAYGPRLVLREPRTNGHSAVTMPWEMHEGESVSR</sequence>
<reference evidence="1 2" key="1">
    <citation type="submission" date="2007-08" db="EMBL/GenBank/DDBJ databases">
        <title>Complete sequence of Roseiflexus castenholzii DSM 13941.</title>
        <authorList>
            <consortium name="US DOE Joint Genome Institute"/>
            <person name="Copeland A."/>
            <person name="Lucas S."/>
            <person name="Lapidus A."/>
            <person name="Barry K."/>
            <person name="Glavina del Rio T."/>
            <person name="Dalin E."/>
            <person name="Tice H."/>
            <person name="Pitluck S."/>
            <person name="Thompson L.S."/>
            <person name="Brettin T."/>
            <person name="Bruce D."/>
            <person name="Detter J.C."/>
            <person name="Han C."/>
            <person name="Tapia R."/>
            <person name="Schmutz J."/>
            <person name="Larimer F."/>
            <person name="Land M."/>
            <person name="Hauser L."/>
            <person name="Kyrpides N."/>
            <person name="Mikhailova N."/>
            <person name="Bryant D.A."/>
            <person name="Hanada S."/>
            <person name="Tsukatani Y."/>
            <person name="Richardson P."/>
        </authorList>
    </citation>
    <scope>NUCLEOTIDE SEQUENCE [LARGE SCALE GENOMIC DNA]</scope>
    <source>
        <strain evidence="2">DSM 13941 / HLO8</strain>
    </source>
</reference>
<dbReference type="HOGENOM" id="CLU_1915539_0_0_0"/>
<keyword evidence="2" id="KW-1185">Reference proteome</keyword>
<dbReference type="KEGG" id="rca:Rcas_2585"/>
<accession>A7NM99</accession>
<evidence type="ECO:0000313" key="1">
    <source>
        <dbReference type="EMBL" id="ABU58661.1"/>
    </source>
</evidence>
<proteinExistence type="predicted"/>
<name>A7NM99_ROSCS</name>
<evidence type="ECO:0000313" key="2">
    <source>
        <dbReference type="Proteomes" id="UP000000263"/>
    </source>
</evidence>
<dbReference type="eggNOG" id="COG0272">
    <property type="taxonomic scope" value="Bacteria"/>
</dbReference>
<protein>
    <submittedName>
        <fullName evidence="1">Uncharacterized protein</fullName>
    </submittedName>
</protein>
<dbReference type="EMBL" id="CP000804">
    <property type="protein sequence ID" value="ABU58661.1"/>
    <property type="molecule type" value="Genomic_DNA"/>
</dbReference>